<reference evidence="3 4" key="1">
    <citation type="submission" date="2020-02" db="EMBL/GenBank/DDBJ databases">
        <title>Characterization of phylogenetic diversity of novel bifidobacterial species isolated in Czech ZOOs.</title>
        <authorList>
            <person name="Lugli G.A."/>
            <person name="Vera N.B."/>
            <person name="Ventura M."/>
        </authorList>
    </citation>
    <scope>NUCLEOTIDE SEQUENCE [LARGE SCALE GENOMIC DNA]</scope>
    <source>
        <strain evidence="3 4">DSM 109960</strain>
    </source>
</reference>
<sequence>MDETTRNASAYAETTRSDQSDQSDHSDNEAREIVGGKLETVEVSKHPDPTIPDTELSLADIERSKSHPVRWVVYSIGVLIAIVVPYWLGRMLAVNHTAWVTDHFNILNPQGMAFVSWTVTLAALTCLGLAVVDSTHWLWRILFAIALAGEQLIAGLALLRFDFWYSTYVVYGKSCAIANAANLGIISAGFAVAVFAVVWVGLLVVIKKDSPLNVLTRSWASFILFFAFEVCALLIVLFGGLLGTV</sequence>
<accession>A0A7Y0ES46</accession>
<evidence type="ECO:0000256" key="1">
    <source>
        <dbReference type="SAM" id="MobiDB-lite"/>
    </source>
</evidence>
<keyword evidence="4" id="KW-1185">Reference proteome</keyword>
<keyword evidence="2" id="KW-0812">Transmembrane</keyword>
<feature type="transmembrane region" description="Helical" evidence="2">
    <location>
        <begin position="218"/>
        <end position="242"/>
    </location>
</feature>
<feature type="compositionally biased region" description="Basic and acidic residues" evidence="1">
    <location>
        <begin position="15"/>
        <end position="37"/>
    </location>
</feature>
<comment type="caution">
    <text evidence="3">The sequence shown here is derived from an EMBL/GenBank/DDBJ whole genome shotgun (WGS) entry which is preliminary data.</text>
</comment>
<feature type="transmembrane region" description="Helical" evidence="2">
    <location>
        <begin position="137"/>
        <end position="161"/>
    </location>
</feature>
<proteinExistence type="predicted"/>
<dbReference type="EMBL" id="JAAIIF010000003">
    <property type="protein sequence ID" value="NMM95408.1"/>
    <property type="molecule type" value="Genomic_DNA"/>
</dbReference>
<feature type="transmembrane region" description="Helical" evidence="2">
    <location>
        <begin position="109"/>
        <end position="130"/>
    </location>
</feature>
<keyword evidence="2" id="KW-0472">Membrane</keyword>
<evidence type="ECO:0000313" key="3">
    <source>
        <dbReference type="EMBL" id="NMM95408.1"/>
    </source>
</evidence>
<gene>
    <name evidence="3" type="ORF">G1C98_0144</name>
</gene>
<protein>
    <submittedName>
        <fullName evidence="3">Teichoic acid transporter</fullName>
    </submittedName>
</protein>
<dbReference type="Proteomes" id="UP000529710">
    <property type="component" value="Unassembled WGS sequence"/>
</dbReference>
<keyword evidence="2" id="KW-1133">Transmembrane helix</keyword>
<feature type="transmembrane region" description="Helical" evidence="2">
    <location>
        <begin position="181"/>
        <end position="206"/>
    </location>
</feature>
<organism evidence="3 4">
    <name type="scientific">Bifidobacterium erythrocebi</name>
    <dbReference type="NCBI Taxonomy" id="2675325"/>
    <lineage>
        <taxon>Bacteria</taxon>
        <taxon>Bacillati</taxon>
        <taxon>Actinomycetota</taxon>
        <taxon>Actinomycetes</taxon>
        <taxon>Bifidobacteriales</taxon>
        <taxon>Bifidobacteriaceae</taxon>
        <taxon>Bifidobacterium</taxon>
    </lineage>
</organism>
<dbReference type="RefSeq" id="WP_205831824.1">
    <property type="nucleotide sequence ID" value="NZ_JAAIIF010000003.1"/>
</dbReference>
<dbReference type="AlphaFoldDB" id="A0A7Y0ES46"/>
<evidence type="ECO:0000313" key="4">
    <source>
        <dbReference type="Proteomes" id="UP000529710"/>
    </source>
</evidence>
<evidence type="ECO:0000256" key="2">
    <source>
        <dbReference type="SAM" id="Phobius"/>
    </source>
</evidence>
<name>A0A7Y0ES46_9BIFI</name>
<feature type="compositionally biased region" description="Polar residues" evidence="1">
    <location>
        <begin position="1"/>
        <end position="14"/>
    </location>
</feature>
<feature type="transmembrane region" description="Helical" evidence="2">
    <location>
        <begin position="71"/>
        <end position="89"/>
    </location>
</feature>
<feature type="region of interest" description="Disordered" evidence="1">
    <location>
        <begin position="1"/>
        <end position="37"/>
    </location>
</feature>